<keyword evidence="2 5" id="KW-0812">Transmembrane</keyword>
<dbReference type="GO" id="GO:0016020">
    <property type="term" value="C:membrane"/>
    <property type="evidence" value="ECO:0007669"/>
    <property type="project" value="UniProtKB-SubCell"/>
</dbReference>
<dbReference type="InterPro" id="IPR036513">
    <property type="entry name" value="STAS_dom_sf"/>
</dbReference>
<feature type="transmembrane region" description="Helical" evidence="5">
    <location>
        <begin position="394"/>
        <end position="420"/>
    </location>
</feature>
<dbReference type="Pfam" id="PF01740">
    <property type="entry name" value="STAS"/>
    <property type="match status" value="1"/>
</dbReference>
<proteinExistence type="predicted"/>
<gene>
    <name evidence="7" type="ORF">FOZ62_026401</name>
</gene>
<dbReference type="InterPro" id="IPR001902">
    <property type="entry name" value="SLC26A/SulP_fam"/>
</dbReference>
<dbReference type="InterPro" id="IPR011547">
    <property type="entry name" value="SLC26A/SulP_dom"/>
</dbReference>
<evidence type="ECO:0000256" key="4">
    <source>
        <dbReference type="ARBA" id="ARBA00023136"/>
    </source>
</evidence>
<dbReference type="PANTHER" id="PTHR11814">
    <property type="entry name" value="SULFATE TRANSPORTER"/>
    <property type="match status" value="1"/>
</dbReference>
<organism evidence="7 8">
    <name type="scientific">Perkinsus olseni</name>
    <name type="common">Perkinsus atlanticus</name>
    <dbReference type="NCBI Taxonomy" id="32597"/>
    <lineage>
        <taxon>Eukaryota</taxon>
        <taxon>Sar</taxon>
        <taxon>Alveolata</taxon>
        <taxon>Perkinsozoa</taxon>
        <taxon>Perkinsea</taxon>
        <taxon>Perkinsida</taxon>
        <taxon>Perkinsidae</taxon>
        <taxon>Perkinsus</taxon>
    </lineage>
</organism>
<dbReference type="Gene3D" id="3.30.750.24">
    <property type="entry name" value="STAS domain"/>
    <property type="match status" value="1"/>
</dbReference>
<accession>A0A7J6UAP4</accession>
<comment type="subcellular location">
    <subcellularLocation>
        <location evidence="1">Membrane</location>
        <topology evidence="1">Multi-pass membrane protein</topology>
    </subcellularLocation>
</comment>
<protein>
    <recommendedName>
        <fullName evidence="6">STAS domain-containing protein</fullName>
    </recommendedName>
</protein>
<name>A0A7J6UAP4_PEROL</name>
<evidence type="ECO:0000256" key="3">
    <source>
        <dbReference type="ARBA" id="ARBA00022989"/>
    </source>
</evidence>
<dbReference type="InterPro" id="IPR002645">
    <property type="entry name" value="STAS_dom"/>
</dbReference>
<feature type="transmembrane region" description="Helical" evidence="5">
    <location>
        <begin position="559"/>
        <end position="577"/>
    </location>
</feature>
<dbReference type="Pfam" id="PF00916">
    <property type="entry name" value="Sulfate_transp"/>
    <property type="match status" value="1"/>
</dbReference>
<evidence type="ECO:0000313" key="7">
    <source>
        <dbReference type="EMBL" id="KAF4754247.1"/>
    </source>
</evidence>
<evidence type="ECO:0000256" key="5">
    <source>
        <dbReference type="SAM" id="Phobius"/>
    </source>
</evidence>
<dbReference type="EMBL" id="JABANM010001464">
    <property type="protein sequence ID" value="KAF4754247.1"/>
    <property type="molecule type" value="Genomic_DNA"/>
</dbReference>
<feature type="transmembrane region" description="Helical" evidence="5">
    <location>
        <begin position="218"/>
        <end position="242"/>
    </location>
</feature>
<reference evidence="7 8" key="1">
    <citation type="submission" date="2020-04" db="EMBL/GenBank/DDBJ databases">
        <title>Perkinsus olseni comparative genomics.</title>
        <authorList>
            <person name="Bogema D.R."/>
        </authorList>
    </citation>
    <scope>NUCLEOTIDE SEQUENCE [LARGE SCALE GENOMIC DNA]</scope>
    <source>
        <strain evidence="7">ATCC PRA-205</strain>
    </source>
</reference>
<dbReference type="Proteomes" id="UP000574390">
    <property type="component" value="Unassembled WGS sequence"/>
</dbReference>
<dbReference type="CDD" id="cd07042">
    <property type="entry name" value="STAS_SulP_like_sulfate_transporter"/>
    <property type="match status" value="1"/>
</dbReference>
<evidence type="ECO:0000259" key="6">
    <source>
        <dbReference type="PROSITE" id="PS50801"/>
    </source>
</evidence>
<dbReference type="PROSITE" id="PS50801">
    <property type="entry name" value="STAS"/>
    <property type="match status" value="1"/>
</dbReference>
<sequence>MSLRREGPREPGTPQQNLLYRSLVTPLLRRATPELLDAAPKEPITTRLAAAVFNSLPITMVLQAYTGSVAKRDIRGGVVLGLVAISQSMAHANIAHVTLIHGPYSCVWPPLIYALFGSSRHLSVGTGAMMALMTGEQVVNYPDIETRTRVACQLALITGVALWVMAALRMSFLVRFISRPALSGFVTGSAFVILATQMKDFFGLRSVPKGVDFFENVYFITTCLPQTCLPVLLLGLLVVVVIEGSKRFKAIPYLRRVSQFKELIAVIIATILCWLISSLYTDEVEDFIPHVGEVPSGLPSFSLPSSEGITEVIPNGFMVSLMCFISSYAPAKKFAIVDRYDINAGSELTALGAANIIAKVRFSKSSGSLFGAMPVQGGMSRTSLGYASGVKSQVAGLVAAVVAVGVLALLTPLMGIILMYPFAMMDPAVLQPSPSTSCNNPANRSPLMVSTVRDRPKKLLSVVRATLTRARDEPRERPVSIGVIDTKLDTEYKQWGKSIYNAFLEENSVMLLPLNPSMTRTHSAYRIAATSMTPSANSRFALCGRDSAQFTPTCYVVRWVYWVPRCALAGIIITAATHLMDFHHARWLVAHSKKDAAVWLMAFVGTLVFGLLQGVFLSVMLSVTLMIYSIALPPSFAMGRLSNGQWRAIKYWPQSAKTIPGILVFGVNGPLIFANWEYVKDKLLKTEEKYSAYCSKPVEAVVIQLGGVPIVDATAVQGLEELAEEYSARGVTLWFAGAQGSVRKIIDQVLVRRRKIDQTDLVQHVEAVVKQILPGIDLPVKTQAAVIIQRWWRSQSEKVKEMDGEIQDTYVNSHFAVLRDLAIPQRQVQWAVDESTVADMIRCESLQCISLDQHYAEPLTMGQYEHCLRRRQMGSITTTADLVRRNTAAQLQHLLDPTPPEDN</sequence>
<evidence type="ECO:0000256" key="1">
    <source>
        <dbReference type="ARBA" id="ARBA00004141"/>
    </source>
</evidence>
<keyword evidence="3 5" id="KW-1133">Transmembrane helix</keyword>
<keyword evidence="4 5" id="KW-0472">Membrane</keyword>
<feature type="transmembrane region" description="Helical" evidence="5">
    <location>
        <begin position="598"/>
        <end position="631"/>
    </location>
</feature>
<evidence type="ECO:0000256" key="2">
    <source>
        <dbReference type="ARBA" id="ARBA00022692"/>
    </source>
</evidence>
<dbReference type="AlphaFoldDB" id="A0A7J6UAP4"/>
<feature type="domain" description="STAS" evidence="6">
    <location>
        <begin position="652"/>
        <end position="772"/>
    </location>
</feature>
<feature type="transmembrane region" description="Helical" evidence="5">
    <location>
        <begin position="181"/>
        <end position="198"/>
    </location>
</feature>
<dbReference type="GO" id="GO:0055085">
    <property type="term" value="P:transmembrane transport"/>
    <property type="evidence" value="ECO:0007669"/>
    <property type="project" value="InterPro"/>
</dbReference>
<feature type="transmembrane region" description="Helical" evidence="5">
    <location>
        <begin position="263"/>
        <end position="280"/>
    </location>
</feature>
<evidence type="ECO:0000313" key="8">
    <source>
        <dbReference type="Proteomes" id="UP000574390"/>
    </source>
</evidence>
<comment type="caution">
    <text evidence="7">The sequence shown here is derived from an EMBL/GenBank/DDBJ whole genome shotgun (WGS) entry which is preliminary data.</text>
</comment>
<dbReference type="SUPFAM" id="SSF52091">
    <property type="entry name" value="SpoIIaa-like"/>
    <property type="match status" value="1"/>
</dbReference>